<sequence length="147" mass="16906">MKKRIVSHSERETFAFAKAFAKTLRGGTVVGLIGDLGSGKTTFVRGLARALGIRESVRSPTFTLMHVHRIRNSKLGFRVLIHVDAYRLRNERELEEIGIGEFLGKPDTVVLIEWADRVRGVLQKTKKIRRLHFFHETDPQKRRIEET</sequence>
<dbReference type="SUPFAM" id="SSF52540">
    <property type="entry name" value="P-loop containing nucleoside triphosphate hydrolases"/>
    <property type="match status" value="1"/>
</dbReference>
<evidence type="ECO:0000256" key="9">
    <source>
        <dbReference type="ARBA" id="ARBA00022842"/>
    </source>
</evidence>
<dbReference type="GO" id="GO:0046872">
    <property type="term" value="F:metal ion binding"/>
    <property type="evidence" value="ECO:0007669"/>
    <property type="project" value="UniProtKB-KW"/>
</dbReference>
<dbReference type="PANTHER" id="PTHR33540:SF2">
    <property type="entry name" value="TRNA THREONYLCARBAMOYLADENOSINE BIOSYNTHESIS PROTEIN TSAE"/>
    <property type="match status" value="1"/>
</dbReference>
<dbReference type="NCBIfam" id="TIGR00150">
    <property type="entry name" value="T6A_YjeE"/>
    <property type="match status" value="1"/>
</dbReference>
<evidence type="ECO:0000256" key="5">
    <source>
        <dbReference type="ARBA" id="ARBA00022694"/>
    </source>
</evidence>
<evidence type="ECO:0000313" key="11">
    <source>
        <dbReference type="EMBL" id="OGL72659.1"/>
    </source>
</evidence>
<evidence type="ECO:0000256" key="10">
    <source>
        <dbReference type="ARBA" id="ARBA00032441"/>
    </source>
</evidence>
<dbReference type="GO" id="GO:0005524">
    <property type="term" value="F:ATP binding"/>
    <property type="evidence" value="ECO:0007669"/>
    <property type="project" value="UniProtKB-KW"/>
</dbReference>
<dbReference type="GO" id="GO:0005737">
    <property type="term" value="C:cytoplasm"/>
    <property type="evidence" value="ECO:0007669"/>
    <property type="project" value="UniProtKB-SubCell"/>
</dbReference>
<protein>
    <recommendedName>
        <fullName evidence="3">tRNA threonylcarbamoyladenosine biosynthesis protein TsaE</fullName>
    </recommendedName>
    <alternativeName>
        <fullName evidence="10">t(6)A37 threonylcarbamoyladenosine biosynthesis protein TsaE</fullName>
    </alternativeName>
</protein>
<dbReference type="InterPro" id="IPR003442">
    <property type="entry name" value="T6A_TsaE"/>
</dbReference>
<gene>
    <name evidence="11" type="ORF">A3D72_00665</name>
</gene>
<dbReference type="Proteomes" id="UP000176303">
    <property type="component" value="Unassembled WGS sequence"/>
</dbReference>
<comment type="caution">
    <text evidence="11">The sequence shown here is derived from an EMBL/GenBank/DDBJ whole genome shotgun (WGS) entry which is preliminary data.</text>
</comment>
<dbReference type="EMBL" id="MGDZ01000055">
    <property type="protein sequence ID" value="OGL72659.1"/>
    <property type="molecule type" value="Genomic_DNA"/>
</dbReference>
<keyword evidence="6" id="KW-0479">Metal-binding</keyword>
<name>A0A1F7U309_9BACT</name>
<comment type="similarity">
    <text evidence="2">Belongs to the TsaE family.</text>
</comment>
<evidence type="ECO:0000256" key="7">
    <source>
        <dbReference type="ARBA" id="ARBA00022741"/>
    </source>
</evidence>
<accession>A0A1F7U309</accession>
<dbReference type="Gene3D" id="3.40.50.300">
    <property type="entry name" value="P-loop containing nucleotide triphosphate hydrolases"/>
    <property type="match status" value="1"/>
</dbReference>
<evidence type="ECO:0000313" key="12">
    <source>
        <dbReference type="Proteomes" id="UP000176303"/>
    </source>
</evidence>
<keyword evidence="8" id="KW-0067">ATP-binding</keyword>
<keyword evidence="9" id="KW-0460">Magnesium</keyword>
<dbReference type="InterPro" id="IPR027417">
    <property type="entry name" value="P-loop_NTPase"/>
</dbReference>
<evidence type="ECO:0000256" key="1">
    <source>
        <dbReference type="ARBA" id="ARBA00004496"/>
    </source>
</evidence>
<dbReference type="STRING" id="1802391.A3D72_00665"/>
<evidence type="ECO:0000256" key="2">
    <source>
        <dbReference type="ARBA" id="ARBA00007599"/>
    </source>
</evidence>
<keyword evidence="5" id="KW-0819">tRNA processing</keyword>
<dbReference type="AlphaFoldDB" id="A0A1F7U309"/>
<keyword evidence="7" id="KW-0547">Nucleotide-binding</keyword>
<dbReference type="GO" id="GO:0002949">
    <property type="term" value="P:tRNA threonylcarbamoyladenosine modification"/>
    <property type="evidence" value="ECO:0007669"/>
    <property type="project" value="InterPro"/>
</dbReference>
<keyword evidence="4" id="KW-0963">Cytoplasm</keyword>
<evidence type="ECO:0000256" key="6">
    <source>
        <dbReference type="ARBA" id="ARBA00022723"/>
    </source>
</evidence>
<dbReference type="PANTHER" id="PTHR33540">
    <property type="entry name" value="TRNA THREONYLCARBAMOYLADENOSINE BIOSYNTHESIS PROTEIN TSAE"/>
    <property type="match status" value="1"/>
</dbReference>
<reference evidence="11 12" key="1">
    <citation type="journal article" date="2016" name="Nat. Commun.">
        <title>Thousands of microbial genomes shed light on interconnected biogeochemical processes in an aquifer system.</title>
        <authorList>
            <person name="Anantharaman K."/>
            <person name="Brown C.T."/>
            <person name="Hug L.A."/>
            <person name="Sharon I."/>
            <person name="Castelle C.J."/>
            <person name="Probst A.J."/>
            <person name="Thomas B.C."/>
            <person name="Singh A."/>
            <person name="Wilkins M.J."/>
            <person name="Karaoz U."/>
            <person name="Brodie E.L."/>
            <person name="Williams K.H."/>
            <person name="Hubbard S.S."/>
            <person name="Banfield J.F."/>
        </authorList>
    </citation>
    <scope>NUCLEOTIDE SEQUENCE [LARGE SCALE GENOMIC DNA]</scope>
</reference>
<keyword evidence="11" id="KW-0808">Transferase</keyword>
<comment type="subcellular location">
    <subcellularLocation>
        <location evidence="1">Cytoplasm</location>
    </subcellularLocation>
</comment>
<evidence type="ECO:0000256" key="8">
    <source>
        <dbReference type="ARBA" id="ARBA00022840"/>
    </source>
</evidence>
<proteinExistence type="inferred from homology"/>
<organism evidence="11 12">
    <name type="scientific">Candidatus Uhrbacteria bacterium RIFCSPHIGHO2_02_FULL_57_19</name>
    <dbReference type="NCBI Taxonomy" id="1802391"/>
    <lineage>
        <taxon>Bacteria</taxon>
        <taxon>Candidatus Uhriibacteriota</taxon>
    </lineage>
</organism>
<dbReference type="GO" id="GO:0016740">
    <property type="term" value="F:transferase activity"/>
    <property type="evidence" value="ECO:0007669"/>
    <property type="project" value="UniProtKB-KW"/>
</dbReference>
<evidence type="ECO:0000256" key="4">
    <source>
        <dbReference type="ARBA" id="ARBA00022490"/>
    </source>
</evidence>
<dbReference type="Pfam" id="PF02367">
    <property type="entry name" value="TsaE"/>
    <property type="match status" value="1"/>
</dbReference>
<evidence type="ECO:0000256" key="3">
    <source>
        <dbReference type="ARBA" id="ARBA00019010"/>
    </source>
</evidence>